<gene>
    <name evidence="2" type="ORF">SAMN05661093_11126</name>
</gene>
<keyword evidence="1" id="KW-0732">Signal</keyword>
<keyword evidence="3" id="KW-1185">Reference proteome</keyword>
<evidence type="ECO:0000256" key="1">
    <source>
        <dbReference type="SAM" id="SignalP"/>
    </source>
</evidence>
<feature type="signal peptide" evidence="1">
    <location>
        <begin position="1"/>
        <end position="26"/>
    </location>
</feature>
<sequence>MWGKFVVRAAVVTTALSSLVSGTSAAAQSCTWKATPLPPAEVGGYVHVVGATGTGNYSGTTRWADPSGSLVLHMVLWNRGEPVGRVHAPPPGRFRPSPVDENQRGTILLDTQTADGMNGGVFTYSGGHEGRGTYRQLPTPAGFTYVWPEAINNRGDAIGRGSGGAVLWPGDGGAPVVISLPPDKHVVQVVDLDDDGTVLLYLNDGPHLWRAGTLTQLAQPAGYRFPWAEAIRGGKIVGHARTTDEQATYQGFFWPAPDKVVPIQDNALGEGINENGLVIGRASVYSPGGVWFGTHPLGEIPDNSSIRLISDDNSVLGTSSAGDNNTVWHPTCG</sequence>
<name>A0A1Y5Y9E1_KIBAR</name>
<feature type="chain" id="PRO_5012509179" evidence="1">
    <location>
        <begin position="27"/>
        <end position="333"/>
    </location>
</feature>
<organism evidence="2 3">
    <name type="scientific">Kibdelosporangium aridum</name>
    <dbReference type="NCBI Taxonomy" id="2030"/>
    <lineage>
        <taxon>Bacteria</taxon>
        <taxon>Bacillati</taxon>
        <taxon>Actinomycetota</taxon>
        <taxon>Actinomycetes</taxon>
        <taxon>Pseudonocardiales</taxon>
        <taxon>Pseudonocardiaceae</taxon>
        <taxon>Kibdelosporangium</taxon>
    </lineage>
</organism>
<reference evidence="2 3" key="1">
    <citation type="submission" date="2017-04" db="EMBL/GenBank/DDBJ databases">
        <authorList>
            <person name="Afonso C.L."/>
            <person name="Miller P.J."/>
            <person name="Scott M.A."/>
            <person name="Spackman E."/>
            <person name="Goraichik I."/>
            <person name="Dimitrov K.M."/>
            <person name="Suarez D.L."/>
            <person name="Swayne D.E."/>
        </authorList>
    </citation>
    <scope>NUCLEOTIDE SEQUENCE [LARGE SCALE GENOMIC DNA]</scope>
    <source>
        <strain evidence="2 3">DSM 43828</strain>
    </source>
</reference>
<dbReference type="AlphaFoldDB" id="A0A1Y5Y9E1"/>
<dbReference type="EMBL" id="FWXV01000027">
    <property type="protein sequence ID" value="SMD27518.1"/>
    <property type="molecule type" value="Genomic_DNA"/>
</dbReference>
<dbReference type="PROSITE" id="PS51257">
    <property type="entry name" value="PROKAR_LIPOPROTEIN"/>
    <property type="match status" value="1"/>
</dbReference>
<accession>A0A1Y5Y9E1</accession>
<proteinExistence type="predicted"/>
<dbReference type="Proteomes" id="UP000192674">
    <property type="component" value="Unassembled WGS sequence"/>
</dbReference>
<evidence type="ECO:0000313" key="3">
    <source>
        <dbReference type="Proteomes" id="UP000192674"/>
    </source>
</evidence>
<protein>
    <submittedName>
        <fullName evidence="2">Uncharacterized protein</fullName>
    </submittedName>
</protein>
<evidence type="ECO:0000313" key="2">
    <source>
        <dbReference type="EMBL" id="SMD27518.1"/>
    </source>
</evidence>